<comment type="caution">
    <text evidence="3">The sequence shown here is derived from an EMBL/GenBank/DDBJ whole genome shotgun (WGS) entry which is preliminary data.</text>
</comment>
<feature type="domain" description="Glycosyltransferase subfamily 4-like N-terminal" evidence="2">
    <location>
        <begin position="28"/>
        <end position="176"/>
    </location>
</feature>
<gene>
    <name evidence="3" type="ORF">A2942_03015</name>
</gene>
<evidence type="ECO:0008006" key="5">
    <source>
        <dbReference type="Google" id="ProtNLM"/>
    </source>
</evidence>
<name>A0A1G2DIZ4_9BACT</name>
<dbReference type="AlphaFoldDB" id="A0A1G2DIZ4"/>
<dbReference type="InterPro" id="IPR001296">
    <property type="entry name" value="Glyco_trans_1"/>
</dbReference>
<dbReference type="SUPFAM" id="SSF53756">
    <property type="entry name" value="UDP-Glycosyltransferase/glycogen phosphorylase"/>
    <property type="match status" value="1"/>
</dbReference>
<dbReference type="PANTHER" id="PTHR12526">
    <property type="entry name" value="GLYCOSYLTRANSFERASE"/>
    <property type="match status" value="1"/>
</dbReference>
<evidence type="ECO:0000313" key="4">
    <source>
        <dbReference type="Proteomes" id="UP000178534"/>
    </source>
</evidence>
<evidence type="ECO:0000259" key="1">
    <source>
        <dbReference type="Pfam" id="PF00534"/>
    </source>
</evidence>
<protein>
    <recommendedName>
        <fullName evidence="5">Glycosyl transferase family 1 domain-containing protein</fullName>
    </recommendedName>
</protein>
<dbReference type="Pfam" id="PF13439">
    <property type="entry name" value="Glyco_transf_4"/>
    <property type="match status" value="1"/>
</dbReference>
<dbReference type="STRING" id="1798665.A2942_03015"/>
<dbReference type="EMBL" id="MHLP01000017">
    <property type="protein sequence ID" value="OGZ12840.1"/>
    <property type="molecule type" value="Genomic_DNA"/>
</dbReference>
<dbReference type="GO" id="GO:0016757">
    <property type="term" value="F:glycosyltransferase activity"/>
    <property type="evidence" value="ECO:0007669"/>
    <property type="project" value="InterPro"/>
</dbReference>
<reference evidence="3 4" key="1">
    <citation type="journal article" date="2016" name="Nat. Commun.">
        <title>Thousands of microbial genomes shed light on interconnected biogeochemical processes in an aquifer system.</title>
        <authorList>
            <person name="Anantharaman K."/>
            <person name="Brown C.T."/>
            <person name="Hug L.A."/>
            <person name="Sharon I."/>
            <person name="Castelle C.J."/>
            <person name="Probst A.J."/>
            <person name="Thomas B.C."/>
            <person name="Singh A."/>
            <person name="Wilkins M.J."/>
            <person name="Karaoz U."/>
            <person name="Brodie E.L."/>
            <person name="Williams K.H."/>
            <person name="Hubbard S.S."/>
            <person name="Banfield J.F."/>
        </authorList>
    </citation>
    <scope>NUCLEOTIDE SEQUENCE [LARGE SCALE GENOMIC DNA]</scope>
</reference>
<dbReference type="Proteomes" id="UP000178534">
    <property type="component" value="Unassembled WGS sequence"/>
</dbReference>
<proteinExistence type="predicted"/>
<sequence>MFSTDRAIFDEDSSVRSRVMEQGSLVSGLHVVVLTGKDAKFSTIHLGKHVTVRPTLSSGKLTFIADAFRIGTEILKHGEKHKDWLVTTQNPFELGAVGYMLAKKFRIPFHVQLHTDPWSDAWRKGNFLNRLRYLLALFLLKRADGVRVVSRRVEMRVRSLGISEKQITKVPIYVDVNYFVKAKPAFDLHRSYPGFSRIVLSLGRLQREKNYHGLIRAFALVRKEHDDALLLIIGSGPEREQLIFLARSLGLEDCVKILPWARDVATYYKTSDVYVQPSNYEGWGLAVIEAAASGMPVVMTDVGCAGEVVLSEKTGLVVPVGDEKNLAYAISRLLDNHELALSLAANGNEVVKKLATKAETLLLYKASWEQALIHGQKRFNT</sequence>
<dbReference type="Pfam" id="PF00534">
    <property type="entry name" value="Glycos_transf_1"/>
    <property type="match status" value="1"/>
</dbReference>
<evidence type="ECO:0000313" key="3">
    <source>
        <dbReference type="EMBL" id="OGZ12840.1"/>
    </source>
</evidence>
<accession>A0A1G2DIZ4</accession>
<dbReference type="CDD" id="cd03801">
    <property type="entry name" value="GT4_PimA-like"/>
    <property type="match status" value="1"/>
</dbReference>
<organism evidence="3 4">
    <name type="scientific">Candidatus Lloydbacteria bacterium RIFCSPLOWO2_01_FULL_50_20</name>
    <dbReference type="NCBI Taxonomy" id="1798665"/>
    <lineage>
        <taxon>Bacteria</taxon>
        <taxon>Candidatus Lloydiibacteriota</taxon>
    </lineage>
</organism>
<feature type="domain" description="Glycosyl transferase family 1" evidence="1">
    <location>
        <begin position="197"/>
        <end position="348"/>
    </location>
</feature>
<dbReference type="Gene3D" id="3.40.50.2000">
    <property type="entry name" value="Glycogen Phosphorylase B"/>
    <property type="match status" value="2"/>
</dbReference>
<evidence type="ECO:0000259" key="2">
    <source>
        <dbReference type="Pfam" id="PF13439"/>
    </source>
</evidence>
<dbReference type="InterPro" id="IPR028098">
    <property type="entry name" value="Glyco_trans_4-like_N"/>
</dbReference>